<reference evidence="1" key="2">
    <citation type="submission" date="2020-09" db="EMBL/GenBank/DDBJ databases">
        <authorList>
            <person name="Sun Q."/>
            <person name="Zhou Y."/>
        </authorList>
    </citation>
    <scope>NUCLEOTIDE SEQUENCE</scope>
    <source>
        <strain evidence="1">CGMCC 1.15178</strain>
    </source>
</reference>
<proteinExistence type="predicted"/>
<name>A0A916ZIU2_9BACL</name>
<evidence type="ECO:0008006" key="3">
    <source>
        <dbReference type="Google" id="ProtNLM"/>
    </source>
</evidence>
<dbReference type="RefSeq" id="WP_308422872.1">
    <property type="nucleotide sequence ID" value="NZ_BMHP01000013.1"/>
</dbReference>
<protein>
    <recommendedName>
        <fullName evidence="3">HD domain-containing protein</fullName>
    </recommendedName>
</protein>
<dbReference type="EMBL" id="BMHP01000013">
    <property type="protein sequence ID" value="GGD99995.1"/>
    <property type="molecule type" value="Genomic_DNA"/>
</dbReference>
<dbReference type="GO" id="GO:0008893">
    <property type="term" value="F:guanosine-3',5'-bis(diphosphate) 3'-diphosphatase activity"/>
    <property type="evidence" value="ECO:0007669"/>
    <property type="project" value="TreeGrafter"/>
</dbReference>
<evidence type="ECO:0000313" key="1">
    <source>
        <dbReference type="EMBL" id="GGD99995.1"/>
    </source>
</evidence>
<dbReference type="PANTHER" id="PTHR46246">
    <property type="entry name" value="GUANOSINE-3',5'-BIS(DIPHOSPHATE) 3'-PYROPHOSPHOHYDROLASE MESH1"/>
    <property type="match status" value="1"/>
</dbReference>
<dbReference type="InterPro" id="IPR052194">
    <property type="entry name" value="MESH1"/>
</dbReference>
<dbReference type="PANTHER" id="PTHR46246:SF1">
    <property type="entry name" value="GUANOSINE-3',5'-BIS(DIPHOSPHATE) 3'-PYROPHOSPHOHYDROLASE MESH1"/>
    <property type="match status" value="1"/>
</dbReference>
<dbReference type="AlphaFoldDB" id="A0A916ZIU2"/>
<dbReference type="SUPFAM" id="SSF109604">
    <property type="entry name" value="HD-domain/PDEase-like"/>
    <property type="match status" value="1"/>
</dbReference>
<sequence>MTNVADKHGLSCHSIIEKAIEFGAYSHRNQTRKGTEIPYISHPYAVGMILLKAGCNEEVVAAGILHDTLEDTETTDEQLRALFGPVVLGTVQGCSEPDKGAIWGERKQHTLEVLKTSNLAIRQVSCVLCR</sequence>
<dbReference type="Proteomes" id="UP000612456">
    <property type="component" value="Unassembled WGS sequence"/>
</dbReference>
<gene>
    <name evidence="1" type="ORF">GCM10010911_68690</name>
</gene>
<dbReference type="Gene3D" id="1.10.3210.10">
    <property type="entry name" value="Hypothetical protein af1432"/>
    <property type="match status" value="1"/>
</dbReference>
<comment type="caution">
    <text evidence="1">The sequence shown here is derived from an EMBL/GenBank/DDBJ whole genome shotgun (WGS) entry which is preliminary data.</text>
</comment>
<keyword evidence="2" id="KW-1185">Reference proteome</keyword>
<reference evidence="1" key="1">
    <citation type="journal article" date="2014" name="Int. J. Syst. Evol. Microbiol.">
        <title>Complete genome sequence of Corynebacterium casei LMG S-19264T (=DSM 44701T), isolated from a smear-ripened cheese.</title>
        <authorList>
            <consortium name="US DOE Joint Genome Institute (JGI-PGF)"/>
            <person name="Walter F."/>
            <person name="Albersmeier A."/>
            <person name="Kalinowski J."/>
            <person name="Ruckert C."/>
        </authorList>
    </citation>
    <scope>NUCLEOTIDE SEQUENCE</scope>
    <source>
        <strain evidence="1">CGMCC 1.15178</strain>
    </source>
</reference>
<dbReference type="Pfam" id="PF13328">
    <property type="entry name" value="HD_4"/>
    <property type="match status" value="1"/>
</dbReference>
<evidence type="ECO:0000313" key="2">
    <source>
        <dbReference type="Proteomes" id="UP000612456"/>
    </source>
</evidence>
<organism evidence="1 2">
    <name type="scientific">Paenibacillus nasutitermitis</name>
    <dbReference type="NCBI Taxonomy" id="1652958"/>
    <lineage>
        <taxon>Bacteria</taxon>
        <taxon>Bacillati</taxon>
        <taxon>Bacillota</taxon>
        <taxon>Bacilli</taxon>
        <taxon>Bacillales</taxon>
        <taxon>Paenibacillaceae</taxon>
        <taxon>Paenibacillus</taxon>
    </lineage>
</organism>
<accession>A0A916ZIU2</accession>